<keyword evidence="1" id="KW-0472">Membrane</keyword>
<accession>A0ABY8ED68</accession>
<sequence>MNSMILIAFLGLVTGSFILLETSPFEMMKEISKLFDKKEQSLKKKIKDATSTKKKKGIRKLIEETKEILKATNKEGSFTRICIVSFTLLIVGILMAVLINNMFLIPVLAIGFSLFPFWYVKFTATKWKKELNGELETALSVITTSYMRSENIITAIDENINYINPHVHDVFKVFLTQTKLINSNIKIALEGLKYKIDSAVFHEWVDAVIDCQEDKNLKSTLTPIVSKLSDMRIVSAELDYLLYEPVKEFITMAILLVGNIPLMYFLNKDWFNTLMFTTIGKLILAICAVVIFISLAAVIRLSKPVEYKR</sequence>
<keyword evidence="3" id="KW-1185">Reference proteome</keyword>
<feature type="transmembrane region" description="Helical" evidence="1">
    <location>
        <begin position="278"/>
        <end position="299"/>
    </location>
</feature>
<feature type="transmembrane region" description="Helical" evidence="1">
    <location>
        <begin position="103"/>
        <end position="120"/>
    </location>
</feature>
<protein>
    <recommendedName>
        <fullName evidence="4">Flp pilus assembly protein TadB</fullName>
    </recommendedName>
</protein>
<reference evidence="2 3" key="1">
    <citation type="submission" date="2023-03" db="EMBL/GenBank/DDBJ databases">
        <title>Complete genome sequence of Tepidibacter sp. SWIR-1, isolated from a deep-sea hydrothermal vent.</title>
        <authorList>
            <person name="Li X."/>
        </authorList>
    </citation>
    <scope>NUCLEOTIDE SEQUENCE [LARGE SCALE GENOMIC DNA]</scope>
    <source>
        <strain evidence="2 3">SWIR-1</strain>
    </source>
</reference>
<feature type="transmembrane region" description="Helical" evidence="1">
    <location>
        <begin position="78"/>
        <end position="97"/>
    </location>
</feature>
<evidence type="ECO:0000313" key="2">
    <source>
        <dbReference type="EMBL" id="WFD10862.1"/>
    </source>
</evidence>
<evidence type="ECO:0008006" key="4">
    <source>
        <dbReference type="Google" id="ProtNLM"/>
    </source>
</evidence>
<evidence type="ECO:0000256" key="1">
    <source>
        <dbReference type="SAM" id="Phobius"/>
    </source>
</evidence>
<keyword evidence="1" id="KW-1133">Transmembrane helix</keyword>
<feature type="transmembrane region" description="Helical" evidence="1">
    <location>
        <begin position="6"/>
        <end position="25"/>
    </location>
</feature>
<dbReference type="EMBL" id="CP120733">
    <property type="protein sequence ID" value="WFD10862.1"/>
    <property type="molecule type" value="Genomic_DNA"/>
</dbReference>
<name>A0ABY8ED68_9FIRM</name>
<keyword evidence="1" id="KW-0812">Transmembrane</keyword>
<dbReference type="Proteomes" id="UP001222800">
    <property type="component" value="Chromosome"/>
</dbReference>
<organism evidence="2 3">
    <name type="scientific">Tepidibacter hydrothermalis</name>
    <dbReference type="NCBI Taxonomy" id="3036126"/>
    <lineage>
        <taxon>Bacteria</taxon>
        <taxon>Bacillati</taxon>
        <taxon>Bacillota</taxon>
        <taxon>Clostridia</taxon>
        <taxon>Peptostreptococcales</taxon>
        <taxon>Peptostreptococcaceae</taxon>
        <taxon>Tepidibacter</taxon>
    </lineage>
</organism>
<dbReference type="RefSeq" id="WP_277732828.1">
    <property type="nucleotide sequence ID" value="NZ_CP120733.1"/>
</dbReference>
<feature type="transmembrane region" description="Helical" evidence="1">
    <location>
        <begin position="249"/>
        <end position="266"/>
    </location>
</feature>
<proteinExistence type="predicted"/>
<evidence type="ECO:0000313" key="3">
    <source>
        <dbReference type="Proteomes" id="UP001222800"/>
    </source>
</evidence>
<gene>
    <name evidence="2" type="ORF">P4S50_01945</name>
</gene>